<reference evidence="4" key="1">
    <citation type="submission" date="2022-12" db="EMBL/GenBank/DDBJ databases">
        <authorList>
            <person name="Petersen C."/>
        </authorList>
    </citation>
    <scope>NUCLEOTIDE SEQUENCE</scope>
    <source>
        <strain evidence="4">IBT 16125</strain>
    </source>
</reference>
<dbReference type="SUPFAM" id="SSF48452">
    <property type="entry name" value="TPR-like"/>
    <property type="match status" value="1"/>
</dbReference>
<dbReference type="Proteomes" id="UP001213681">
    <property type="component" value="Unassembled WGS sequence"/>
</dbReference>
<evidence type="ECO:0000313" key="4">
    <source>
        <dbReference type="EMBL" id="KAJ5456067.1"/>
    </source>
</evidence>
<dbReference type="InterPro" id="IPR018834">
    <property type="entry name" value="DNA/RNA-bd_Est1-type"/>
</dbReference>
<keyword evidence="5" id="KW-1185">Reference proteome</keyword>
<evidence type="ECO:0000256" key="1">
    <source>
        <dbReference type="SAM" id="Coils"/>
    </source>
</evidence>
<keyword evidence="2" id="KW-1133">Transmembrane helix</keyword>
<organism evidence="4 5">
    <name type="scientific">Penicillium daleae</name>
    <dbReference type="NCBI Taxonomy" id="63821"/>
    <lineage>
        <taxon>Eukaryota</taxon>
        <taxon>Fungi</taxon>
        <taxon>Dikarya</taxon>
        <taxon>Ascomycota</taxon>
        <taxon>Pezizomycotina</taxon>
        <taxon>Eurotiomycetes</taxon>
        <taxon>Eurotiomycetidae</taxon>
        <taxon>Eurotiales</taxon>
        <taxon>Aspergillaceae</taxon>
        <taxon>Penicillium</taxon>
    </lineage>
</organism>
<dbReference type="InterPro" id="IPR011990">
    <property type="entry name" value="TPR-like_helical_dom_sf"/>
</dbReference>
<dbReference type="GO" id="GO:0042162">
    <property type="term" value="F:telomeric DNA binding"/>
    <property type="evidence" value="ECO:0007669"/>
    <property type="project" value="TreeGrafter"/>
</dbReference>
<dbReference type="Pfam" id="PF10373">
    <property type="entry name" value="EST1_DNA_bind"/>
    <property type="match status" value="1"/>
</dbReference>
<sequence>MSESQHDRDYALEDSPVPREAVMFTQLWCVPISEDKLVNDVQRIYSELAKVEKRCIELDQQLPKSEAELARLLHCHQNLLEMHLEFFLMSQRTNLKSLAEKYRMPARMWRFGIHSLLVILQYKRPQPLDYIWTFIYFAYLSITFLLENVSAFREIWMECLGDLARFGMEFEESDMRDHEVWAGIAGDWYRQAADRCPEAGRIQHDLAVVAWPDFLQQLFFYMKALVTVYPYDSAREGITLLFTRFEKEALHQDAIITAFIATHRAIFMRAPSHEFITLGNRFLAILRGEICELRLKDQQAVYIVSCNIASVLEYGDSEAMISLDYFKRDGETGTKKAHNMALKSMSGQKQNSSEAGNLIKSQITYQGYSLAFHTLSVLLHRMNDPNTFPSVHISMSFIWCLALHPSAMQQLERYIPWIEITSYLNSLIHSDTIVSKIEQAAFPLPGDGSIQQLPEDFLIRGQSWSQLYYPDGFFEDALPEYDRVIIENPLAATLRRYRCLWLGVRIAKVSKMLFLFSFTS</sequence>
<dbReference type="GO" id="GO:0000184">
    <property type="term" value="P:nuclear-transcribed mRNA catabolic process, nonsense-mediated decay"/>
    <property type="evidence" value="ECO:0007669"/>
    <property type="project" value="TreeGrafter"/>
</dbReference>
<evidence type="ECO:0000313" key="5">
    <source>
        <dbReference type="Proteomes" id="UP001213681"/>
    </source>
</evidence>
<dbReference type="RefSeq" id="XP_056768440.1">
    <property type="nucleotide sequence ID" value="XM_056907713.1"/>
</dbReference>
<keyword evidence="2" id="KW-0472">Membrane</keyword>
<dbReference type="EMBL" id="JAPVEA010000004">
    <property type="protein sequence ID" value="KAJ5456067.1"/>
    <property type="molecule type" value="Genomic_DNA"/>
</dbReference>
<dbReference type="AlphaFoldDB" id="A0AAD6G5Q9"/>
<feature type="transmembrane region" description="Helical" evidence="2">
    <location>
        <begin position="130"/>
        <end position="147"/>
    </location>
</feature>
<dbReference type="Gene3D" id="1.25.40.10">
    <property type="entry name" value="Tetratricopeptide repeat domain"/>
    <property type="match status" value="1"/>
</dbReference>
<accession>A0AAD6G5Q9</accession>
<protein>
    <recommendedName>
        <fullName evidence="3">DNA/RNA-binding domain-containing protein</fullName>
    </recommendedName>
</protein>
<gene>
    <name evidence="4" type="ORF">N7458_004331</name>
</gene>
<reference evidence="4" key="2">
    <citation type="journal article" date="2023" name="IMA Fungus">
        <title>Comparative genomic study of the Penicillium genus elucidates a diverse pangenome and 15 lateral gene transfer events.</title>
        <authorList>
            <person name="Petersen C."/>
            <person name="Sorensen T."/>
            <person name="Nielsen M.R."/>
            <person name="Sondergaard T.E."/>
            <person name="Sorensen J.L."/>
            <person name="Fitzpatrick D.A."/>
            <person name="Frisvad J.C."/>
            <person name="Nielsen K.L."/>
        </authorList>
    </citation>
    <scope>NUCLEOTIDE SEQUENCE</scope>
    <source>
        <strain evidence="4">IBT 16125</strain>
    </source>
</reference>
<dbReference type="PANTHER" id="PTHR15696">
    <property type="entry name" value="SMG-7 SUPPRESSOR WITH MORPHOLOGICAL EFFECT ON GENITALIA PROTEIN 7"/>
    <property type="match status" value="1"/>
</dbReference>
<proteinExistence type="predicted"/>
<feature type="coiled-coil region" evidence="1">
    <location>
        <begin position="41"/>
        <end position="68"/>
    </location>
</feature>
<keyword evidence="1" id="KW-0175">Coiled coil</keyword>
<dbReference type="GeneID" id="81597956"/>
<dbReference type="GO" id="GO:0070034">
    <property type="term" value="F:telomerase RNA binding"/>
    <property type="evidence" value="ECO:0007669"/>
    <property type="project" value="TreeGrafter"/>
</dbReference>
<keyword evidence="2" id="KW-0812">Transmembrane</keyword>
<dbReference type="PANTHER" id="PTHR15696:SF0">
    <property type="entry name" value="TELOMERASE-BINDING PROTEIN EST1A"/>
    <property type="match status" value="1"/>
</dbReference>
<name>A0AAD6G5Q9_9EURO</name>
<dbReference type="InterPro" id="IPR045153">
    <property type="entry name" value="Est1/Ebs1-like"/>
</dbReference>
<feature type="domain" description="DNA/RNA-binding" evidence="3">
    <location>
        <begin position="187"/>
        <end position="262"/>
    </location>
</feature>
<dbReference type="GO" id="GO:0005697">
    <property type="term" value="C:telomerase holoenzyme complex"/>
    <property type="evidence" value="ECO:0007669"/>
    <property type="project" value="TreeGrafter"/>
</dbReference>
<evidence type="ECO:0000259" key="3">
    <source>
        <dbReference type="Pfam" id="PF10373"/>
    </source>
</evidence>
<evidence type="ECO:0000256" key="2">
    <source>
        <dbReference type="SAM" id="Phobius"/>
    </source>
</evidence>
<comment type="caution">
    <text evidence="4">The sequence shown here is derived from an EMBL/GenBank/DDBJ whole genome shotgun (WGS) entry which is preliminary data.</text>
</comment>